<feature type="region of interest" description="Disordered" evidence="14">
    <location>
        <begin position="949"/>
        <end position="1046"/>
    </location>
</feature>
<comment type="catalytic activity">
    <reaction evidence="12">
        <text>L-seryl-[protein] + ATP = O-phospho-L-seryl-[protein] + ADP + H(+)</text>
        <dbReference type="Rhea" id="RHEA:17989"/>
        <dbReference type="Rhea" id="RHEA-COMP:9863"/>
        <dbReference type="Rhea" id="RHEA-COMP:11604"/>
        <dbReference type="ChEBI" id="CHEBI:15378"/>
        <dbReference type="ChEBI" id="CHEBI:29999"/>
        <dbReference type="ChEBI" id="CHEBI:30616"/>
        <dbReference type="ChEBI" id="CHEBI:83421"/>
        <dbReference type="ChEBI" id="CHEBI:456216"/>
        <dbReference type="EC" id="2.7.11.1"/>
    </reaction>
</comment>
<dbReference type="InterPro" id="IPR003591">
    <property type="entry name" value="Leu-rich_rpt_typical-subtyp"/>
</dbReference>
<proteinExistence type="inferred from homology"/>
<evidence type="ECO:0000256" key="6">
    <source>
        <dbReference type="ARBA" id="ARBA00022694"/>
    </source>
</evidence>
<dbReference type="FunFam" id="1.10.510.10:FF:001440">
    <property type="entry name" value="Protein kinase, putative"/>
    <property type="match status" value="1"/>
</dbReference>
<dbReference type="Gene3D" id="1.10.510.10">
    <property type="entry name" value="Transferase(Phosphotransferase) domain 1"/>
    <property type="match status" value="1"/>
</dbReference>
<dbReference type="PANTHER" id="PTHR12209">
    <property type="entry name" value="NON-SPECIFIC SERINE/THREONINE PROTEIN KINASE"/>
    <property type="match status" value="1"/>
</dbReference>
<evidence type="ECO:0000256" key="9">
    <source>
        <dbReference type="ARBA" id="ARBA00022777"/>
    </source>
</evidence>
<evidence type="ECO:0000256" key="7">
    <source>
        <dbReference type="ARBA" id="ARBA00022737"/>
    </source>
</evidence>
<evidence type="ECO:0000256" key="10">
    <source>
        <dbReference type="ARBA" id="ARBA00022840"/>
    </source>
</evidence>
<dbReference type="InterPro" id="IPR032675">
    <property type="entry name" value="LRR_dom_sf"/>
</dbReference>
<dbReference type="InterPro" id="IPR011009">
    <property type="entry name" value="Kinase-like_dom_sf"/>
</dbReference>
<dbReference type="GO" id="GO:0005524">
    <property type="term" value="F:ATP binding"/>
    <property type="evidence" value="ECO:0007669"/>
    <property type="project" value="UniProtKB-KW"/>
</dbReference>
<feature type="region of interest" description="Disordered" evidence="14">
    <location>
        <begin position="316"/>
        <end position="373"/>
    </location>
</feature>
<comment type="catalytic activity">
    <reaction evidence="11">
        <text>L-threonyl-[protein] + ATP = O-phospho-L-threonyl-[protein] + ADP + H(+)</text>
        <dbReference type="Rhea" id="RHEA:46608"/>
        <dbReference type="Rhea" id="RHEA-COMP:11060"/>
        <dbReference type="Rhea" id="RHEA-COMP:11605"/>
        <dbReference type="ChEBI" id="CHEBI:15378"/>
        <dbReference type="ChEBI" id="CHEBI:30013"/>
        <dbReference type="ChEBI" id="CHEBI:30616"/>
        <dbReference type="ChEBI" id="CHEBI:61977"/>
        <dbReference type="ChEBI" id="CHEBI:456216"/>
        <dbReference type="EC" id="2.7.11.1"/>
    </reaction>
</comment>
<dbReference type="Proteomes" id="UP000318821">
    <property type="component" value="Unassembled WGS sequence"/>
</dbReference>
<dbReference type="PROSITE" id="PS51450">
    <property type="entry name" value="LRR"/>
    <property type="match status" value="2"/>
</dbReference>
<evidence type="ECO:0000256" key="12">
    <source>
        <dbReference type="ARBA" id="ARBA00048679"/>
    </source>
</evidence>
<feature type="compositionally biased region" description="Low complexity" evidence="14">
    <location>
        <begin position="535"/>
        <end position="556"/>
    </location>
</feature>
<evidence type="ECO:0000256" key="4">
    <source>
        <dbReference type="ARBA" id="ARBA00022614"/>
    </source>
</evidence>
<dbReference type="SMART" id="SM00369">
    <property type="entry name" value="LRR_TYP"/>
    <property type="match status" value="4"/>
</dbReference>
<feature type="region of interest" description="Disordered" evidence="14">
    <location>
        <begin position="587"/>
        <end position="608"/>
    </location>
</feature>
<feature type="compositionally biased region" description="Basic residues" evidence="14">
    <location>
        <begin position="862"/>
        <end position="881"/>
    </location>
</feature>
<dbReference type="GO" id="GO:0008033">
    <property type="term" value="P:tRNA processing"/>
    <property type="evidence" value="ECO:0007669"/>
    <property type="project" value="UniProtKB-KW"/>
</dbReference>
<feature type="compositionally biased region" description="Basic residues" evidence="14">
    <location>
        <begin position="752"/>
        <end position="764"/>
    </location>
</feature>
<feature type="region of interest" description="Disordered" evidence="14">
    <location>
        <begin position="732"/>
        <end position="806"/>
    </location>
</feature>
<feature type="region of interest" description="Disordered" evidence="14">
    <location>
        <begin position="122"/>
        <end position="145"/>
    </location>
</feature>
<comment type="similarity">
    <text evidence="1">Belongs to the protein kinase superfamily. BUD32 family.</text>
</comment>
<name>A0A504XSD9_LEIDO</name>
<evidence type="ECO:0000256" key="3">
    <source>
        <dbReference type="ARBA" id="ARBA00022527"/>
    </source>
</evidence>
<evidence type="ECO:0000313" key="15">
    <source>
        <dbReference type="EMBL" id="TPP48940.1"/>
    </source>
</evidence>
<organism evidence="15 16">
    <name type="scientific">Leishmania donovani</name>
    <dbReference type="NCBI Taxonomy" id="5661"/>
    <lineage>
        <taxon>Eukaryota</taxon>
        <taxon>Discoba</taxon>
        <taxon>Euglenozoa</taxon>
        <taxon>Kinetoplastea</taxon>
        <taxon>Metakinetoplastina</taxon>
        <taxon>Trypanosomatida</taxon>
        <taxon>Trypanosomatidae</taxon>
        <taxon>Leishmaniinae</taxon>
        <taxon>Leishmania</taxon>
    </lineage>
</organism>
<dbReference type="VEuPathDB" id="TriTrypDB:LDHU3_25.1180"/>
<dbReference type="Gene3D" id="3.80.10.10">
    <property type="entry name" value="Ribonuclease Inhibitor"/>
    <property type="match status" value="1"/>
</dbReference>
<dbReference type="PANTHER" id="PTHR12209:SF0">
    <property type="entry name" value="EKC_KEOPS COMPLEX SUBUNIT TP53RK"/>
    <property type="match status" value="1"/>
</dbReference>
<evidence type="ECO:0000256" key="13">
    <source>
        <dbReference type="SAM" id="Coils"/>
    </source>
</evidence>
<dbReference type="VEuPathDB" id="TriTrypDB:LdCL_250014300"/>
<evidence type="ECO:0000256" key="5">
    <source>
        <dbReference type="ARBA" id="ARBA00022679"/>
    </source>
</evidence>
<evidence type="ECO:0000313" key="16">
    <source>
        <dbReference type="Proteomes" id="UP000318821"/>
    </source>
</evidence>
<keyword evidence="9 15" id="KW-0418">Kinase</keyword>
<evidence type="ECO:0000256" key="8">
    <source>
        <dbReference type="ARBA" id="ARBA00022741"/>
    </source>
</evidence>
<sequence length="1710" mass="184318">MSSSNAQAELGPGGSTHSIELGRLIFQGAESKVYYCSFYGAPALCKHRFVKRYRDPSLDERLRTQRTRREARALERCVKKGIRAPRLLGADYINTFLVMSYEAGPTVKEALDVEHAAYMRQVSKGKSTSAQQQQPQPTPSPSALGNAALSPVTAALLQSIGVVVARLHNANIVHGDLTTSNFICTCDGLAAAVPGADGADALASTSRVLPTAEDIVVLDFGLISEKYSTEERAVDLYVLERAIASTHPYLSAFASDIILEGYRSAADPKKGEEALQRLEAVRARGRKRTMVGYIVHGPLPTTTVITIVEGEVAADKISGHRRPGSGSSATVSASMRDRGSGPAPRQSPRRLQPPPQHARRAASVVNDEGETDTRELRQTRSLFLCGRGLLSLRHIQHLPDMLSLRFLSVHMNSIKELESGCLRTLRHLVELDLSANELREIPPGCWDGLGHLERLNLSSNRLTRLGPAAFSSLASLQWLSLGFNSIMELAGLRSVPASAPLAYVDLCANRIATLDEVIDALTPHRTHLQELRLESPSSRSSMTTAAAGSGAFSPPTTMNVSLNDSQDGAAAYWPIEENPCCLATGPDTQDAGSGSVDVSGGAAGGQGNGRVHGAVGSSPSVANYVERLLSYFPRLLVVNGFSYGVDPLHALRQQRRSQEPEVQESGTSAADAKVAAADVSPFASLCNTDKSAWGRSLLCAGGAESPPEGVERLADGTPVSEAFARLLRRPLPHLRGSSSSRSPSSASSEGPKKRRRSRNRHRTDSRHQTRSLSRPRSRSSSSSPLRESSRHGHCAAAAPAAATRAEQDAGWMLPSFKSAAPAAASPLPPQQDPQAASRETREVGEESVVAAGAASKKEAPFRHGRRAAAAKPRRASLRRRSSSNASSLATSPLSGATSSPFAVSPSAPQERYREREPKTVVSSSSRATPHARKLRCEVATLTSATEAFCTPSATPSTGPRMPSADKSSDLAPSLMSPSPADVTDTSDISPPAAAARGQCEHRGSDGENHQKNDRLVATTGSGTGVRVASKDRATLDPPPPLTGVGSAAALRWKPKQVSRGTCTEQGAETLSTVSRDAELAAKVDQLQEQLALRTTTISDLRRHLDLTRTQYDELARRAEEATILQRKQQAQLNRAVDSVKAEWVRRLEAAEQHSAEAYAEATAAWEVRLARAEEQQLHMQQTVAVKSAQLATLERQTHAMEAEMQAIRGCFVTQQRHWAARTGLLLAEADKRRTLEAAAVASLAQLCRSFSDAAVRLHTESLREAERGRALAEEALREQQATWRAQVAAYEDAMRHAASEVRHAVAGRHGAAYLSPLSPTCALPALPEAPPLSLVTIPSPTLAGVPAPQHEPLALSDQSSNKQVVNAQADMKERVDMKERTPLEVERTAADGSALVSTSTTESLRVAQGEDSGCDAGAECGAASSELKQVVGVNDRGTLIAYWRCACARVEAQLHRVDAALHVATLTQQSMAAENTRLLSHVEALEAEKKEALAARHSTSEAAVQERDNLLRTLHTLRADMERKDAALDALEEEARAKLNEKRHRIAELEDAVEALTTQQARATEVNVSTRGQLEAAQATVTRLQQELADTKERCKAVAQQQVEQVPDLERKQRELSELLATRNAEAHQHQLEKKALVHALTIAREQLVRLYESHQLLCSAHASAREQITQLQAKLDTAQRQVHEVQEATRAKQKATFEVLSHLMTNNTL</sequence>
<feature type="coiled-coil region" evidence="13">
    <location>
        <begin position="1662"/>
        <end position="1689"/>
    </location>
</feature>
<feature type="compositionally biased region" description="Low complexity" evidence="14">
    <location>
        <begin position="591"/>
        <end position="600"/>
    </location>
</feature>
<feature type="compositionally biased region" description="Low complexity" evidence="14">
    <location>
        <begin position="770"/>
        <end position="786"/>
    </location>
</feature>
<evidence type="ECO:0000256" key="2">
    <source>
        <dbReference type="ARBA" id="ARBA00012513"/>
    </source>
</evidence>
<accession>A0A504XSD9</accession>
<evidence type="ECO:0000256" key="14">
    <source>
        <dbReference type="SAM" id="MobiDB-lite"/>
    </source>
</evidence>
<feature type="region of interest" description="Disordered" evidence="14">
    <location>
        <begin position="530"/>
        <end position="556"/>
    </location>
</feature>
<keyword evidence="5" id="KW-0808">Transferase</keyword>
<evidence type="ECO:0000256" key="11">
    <source>
        <dbReference type="ARBA" id="ARBA00047899"/>
    </source>
</evidence>
<protein>
    <recommendedName>
        <fullName evidence="2">non-specific serine/threonine protein kinase</fullName>
        <ecNumber evidence="2">2.7.11.1</ecNumber>
    </recommendedName>
</protein>
<dbReference type="SUPFAM" id="SSF56112">
    <property type="entry name" value="Protein kinase-like (PK-like)"/>
    <property type="match status" value="1"/>
</dbReference>
<keyword evidence="7" id="KW-0677">Repeat</keyword>
<keyword evidence="8" id="KW-0547">Nucleotide-binding</keyword>
<dbReference type="GO" id="GO:0000408">
    <property type="term" value="C:EKC/KEOPS complex"/>
    <property type="evidence" value="ECO:0007669"/>
    <property type="project" value="UniProtKB-ARBA"/>
</dbReference>
<reference evidence="16" key="1">
    <citation type="submission" date="2019-02" db="EMBL/GenBank/DDBJ databases">
        <title>FDA dAtabase for Regulatory Grade micrObial Sequences (FDA-ARGOS): Supporting development and validation of Infectious Disease Dx tests.</title>
        <authorList>
            <person name="Duncan R."/>
            <person name="Fisher C."/>
            <person name="Tallon L."/>
            <person name="Sadzewicz L."/>
            <person name="Sengamalay N."/>
            <person name="Ott S."/>
            <person name="Godinez A."/>
            <person name="Nagaraj S."/>
            <person name="Vavikolanu K."/>
            <person name="Vyas G."/>
            <person name="Nadendla S."/>
            <person name="Aluvathingal J."/>
            <person name="Sichtig H."/>
        </authorList>
    </citation>
    <scope>NUCLEOTIDE SEQUENCE [LARGE SCALE GENOMIC DNA]</scope>
    <source>
        <strain evidence="16">FDAARGOS_360</strain>
    </source>
</reference>
<dbReference type="GO" id="GO:0004674">
    <property type="term" value="F:protein serine/threonine kinase activity"/>
    <property type="evidence" value="ECO:0007669"/>
    <property type="project" value="UniProtKB-KW"/>
</dbReference>
<dbReference type="GO" id="GO:0070525">
    <property type="term" value="P:tRNA threonylcarbamoyladenosine metabolic process"/>
    <property type="evidence" value="ECO:0007669"/>
    <property type="project" value="TreeGrafter"/>
</dbReference>
<feature type="coiled-coil region" evidence="13">
    <location>
        <begin position="1475"/>
        <end position="1629"/>
    </location>
</feature>
<dbReference type="EMBL" id="RHLD01000022">
    <property type="protein sequence ID" value="TPP48940.1"/>
    <property type="molecule type" value="Genomic_DNA"/>
</dbReference>
<dbReference type="Gene3D" id="3.30.200.20">
    <property type="entry name" value="Phosphorylase Kinase, domain 1"/>
    <property type="match status" value="1"/>
</dbReference>
<dbReference type="FunFam" id="3.30.200.20:FF:000201">
    <property type="entry name" value="TP53-regulating kinase isoform X1"/>
    <property type="match status" value="1"/>
</dbReference>
<dbReference type="InterPro" id="IPR001611">
    <property type="entry name" value="Leu-rich_rpt"/>
</dbReference>
<gene>
    <name evidence="15" type="ORF">CGC20_26795</name>
</gene>
<dbReference type="GO" id="GO:0005829">
    <property type="term" value="C:cytosol"/>
    <property type="evidence" value="ECO:0007669"/>
    <property type="project" value="TreeGrafter"/>
</dbReference>
<feature type="region of interest" description="Disordered" evidence="14">
    <location>
        <begin position="820"/>
        <end position="932"/>
    </location>
</feature>
<keyword evidence="10" id="KW-0067">ATP-binding</keyword>
<keyword evidence="6" id="KW-0819">tRNA processing</keyword>
<keyword evidence="4" id="KW-0433">Leucine-rich repeat</keyword>
<evidence type="ECO:0000256" key="1">
    <source>
        <dbReference type="ARBA" id="ARBA00010630"/>
    </source>
</evidence>
<feature type="compositionally biased region" description="Low complexity" evidence="14">
    <location>
        <begin position="795"/>
        <end position="804"/>
    </location>
</feature>
<feature type="compositionally biased region" description="Low complexity" evidence="14">
    <location>
        <begin position="733"/>
        <end position="748"/>
    </location>
</feature>
<dbReference type="Pfam" id="PF13855">
    <property type="entry name" value="LRR_8"/>
    <property type="match status" value="1"/>
</dbReference>
<keyword evidence="13" id="KW-0175">Coiled coil</keyword>
<dbReference type="VEuPathDB" id="TriTrypDB:LdCL_250014400"/>
<keyword evidence="3" id="KW-0723">Serine/threonine-protein kinase</keyword>
<dbReference type="SUPFAM" id="SSF52058">
    <property type="entry name" value="L domain-like"/>
    <property type="match status" value="1"/>
</dbReference>
<comment type="caution">
    <text evidence="15">The sequence shown here is derived from an EMBL/GenBank/DDBJ whole genome shotgun (WGS) entry which is preliminary data.</text>
</comment>
<dbReference type="VEuPathDB" id="TriTrypDB:LDHU3_25.1170"/>
<feature type="compositionally biased region" description="Low complexity" evidence="14">
    <location>
        <begin position="882"/>
        <end position="894"/>
    </location>
</feature>
<dbReference type="VEuPathDB" id="TriTrypDB:LdBPK_250910.1"/>
<feature type="compositionally biased region" description="Basic and acidic residues" evidence="14">
    <location>
        <begin position="998"/>
        <end position="1014"/>
    </location>
</feature>
<dbReference type="VEuPathDB" id="TriTrypDB:LdBPK_250900.1"/>
<dbReference type="EC" id="2.7.11.1" evidence="2"/>
<dbReference type="GO" id="GO:0005634">
    <property type="term" value="C:nucleus"/>
    <property type="evidence" value="ECO:0007669"/>
    <property type="project" value="TreeGrafter"/>
</dbReference>